<gene>
    <name evidence="4" type="ORF">G9H71_10410</name>
</gene>
<dbReference type="EMBL" id="JAANNP010000004">
    <property type="protein sequence ID" value="NHC14193.1"/>
    <property type="molecule type" value="Genomic_DNA"/>
</dbReference>
<evidence type="ECO:0000256" key="2">
    <source>
        <dbReference type="ARBA" id="ARBA00022801"/>
    </source>
</evidence>
<dbReference type="GO" id="GO:0016787">
    <property type="term" value="F:hydrolase activity"/>
    <property type="evidence" value="ECO:0007669"/>
    <property type="project" value="UniProtKB-KW"/>
</dbReference>
<evidence type="ECO:0000313" key="5">
    <source>
        <dbReference type="Proteomes" id="UP000800981"/>
    </source>
</evidence>
<proteinExistence type="predicted"/>
<organism evidence="4 5">
    <name type="scientific">Motilibacter deserti</name>
    <dbReference type="NCBI Taxonomy" id="2714956"/>
    <lineage>
        <taxon>Bacteria</taxon>
        <taxon>Bacillati</taxon>
        <taxon>Actinomycetota</taxon>
        <taxon>Actinomycetes</taxon>
        <taxon>Motilibacterales</taxon>
        <taxon>Motilibacteraceae</taxon>
        <taxon>Motilibacter</taxon>
    </lineage>
</organism>
<evidence type="ECO:0000256" key="1">
    <source>
        <dbReference type="ARBA" id="ARBA00013260"/>
    </source>
</evidence>
<keyword evidence="2 4" id="KW-0378">Hydrolase</keyword>
<dbReference type="Proteomes" id="UP000800981">
    <property type="component" value="Unassembled WGS sequence"/>
</dbReference>
<dbReference type="EC" id="3.1.1.29" evidence="1"/>
<protein>
    <recommendedName>
        <fullName evidence="1">peptidyl-tRNA hydrolase</fullName>
        <ecNumber evidence="1">3.1.1.29</ecNumber>
    </recommendedName>
</protein>
<dbReference type="InterPro" id="IPR002833">
    <property type="entry name" value="PTH2"/>
</dbReference>
<keyword evidence="5" id="KW-1185">Reference proteome</keyword>
<name>A0ABX0GY80_9ACTN</name>
<comment type="caution">
    <text evidence="4">The sequence shown here is derived from an EMBL/GenBank/DDBJ whole genome shotgun (WGS) entry which is preliminary data.</text>
</comment>
<comment type="catalytic activity">
    <reaction evidence="3">
        <text>an N-acyl-L-alpha-aminoacyl-tRNA + H2O = an N-acyl-L-amino acid + a tRNA + H(+)</text>
        <dbReference type="Rhea" id="RHEA:54448"/>
        <dbReference type="Rhea" id="RHEA-COMP:10123"/>
        <dbReference type="Rhea" id="RHEA-COMP:13883"/>
        <dbReference type="ChEBI" id="CHEBI:15377"/>
        <dbReference type="ChEBI" id="CHEBI:15378"/>
        <dbReference type="ChEBI" id="CHEBI:59874"/>
        <dbReference type="ChEBI" id="CHEBI:78442"/>
        <dbReference type="ChEBI" id="CHEBI:138191"/>
        <dbReference type="EC" id="3.1.1.29"/>
    </reaction>
</comment>
<dbReference type="InterPro" id="IPR023476">
    <property type="entry name" value="Pep_tRNA_hydro_II_dom_sf"/>
</dbReference>
<evidence type="ECO:0000256" key="3">
    <source>
        <dbReference type="ARBA" id="ARBA00048707"/>
    </source>
</evidence>
<dbReference type="SUPFAM" id="SSF102462">
    <property type="entry name" value="Peptidyl-tRNA hydrolase II"/>
    <property type="match status" value="1"/>
</dbReference>
<reference evidence="4 5" key="1">
    <citation type="submission" date="2020-03" db="EMBL/GenBank/DDBJ databases">
        <title>Two novel Motilibacter sp.</title>
        <authorList>
            <person name="Liu S."/>
        </authorList>
    </citation>
    <scope>NUCLEOTIDE SEQUENCE [LARGE SCALE GENOMIC DNA]</scope>
    <source>
        <strain evidence="4 5">E257</strain>
    </source>
</reference>
<dbReference type="Gene3D" id="3.40.1490.10">
    <property type="entry name" value="Bit1"/>
    <property type="match status" value="1"/>
</dbReference>
<accession>A0ABX0GY80</accession>
<sequence>MPLVLRALKSDPPLHTDALEAAATACMRVWHDPRAEEEWAPAFDAWLTRQIRKVARRATQASKWTAAEQVPGVSVTCGTATVRAYPPFQWQPESLLPKVIADLQVAGTDYPDADELPPPAEHQAQLWLNPHLTTLADQPMTTGKAMAQAGHAAMLLWWGLTPQAQQAWHEAGYPLAVRPAAAEQWESLLGHPRRLPAVRDAGFTEIPAGSCTFVALPPGGRLDLLAAVPAR</sequence>
<dbReference type="Pfam" id="PF01981">
    <property type="entry name" value="PTH2"/>
    <property type="match status" value="1"/>
</dbReference>
<evidence type="ECO:0000313" key="4">
    <source>
        <dbReference type="EMBL" id="NHC14193.1"/>
    </source>
</evidence>